<accession>A0A3E2BLD0</accession>
<keyword evidence="1" id="KW-0004">4Fe-4S</keyword>
<dbReference type="InterPro" id="IPR027596">
    <property type="entry name" value="AmmeMemoSam_rS"/>
</dbReference>
<dbReference type="InterPro" id="IPR006638">
    <property type="entry name" value="Elp3/MiaA/NifB-like_rSAM"/>
</dbReference>
<dbReference type="InterPro" id="IPR016431">
    <property type="entry name" value="Pyrv-formate_lyase-activ_prd"/>
</dbReference>
<comment type="cofactor">
    <cofactor evidence="6">
        <name>[4Fe-4S] cluster</name>
        <dbReference type="ChEBI" id="CHEBI:49883"/>
    </cofactor>
    <text evidence="6">Binds 1 [4Fe-4S] cluster. The cluster is coordinated with 3 cysteines and an exchangeable S-adenosyl-L-methionine.</text>
</comment>
<dbReference type="AlphaFoldDB" id="A0A3E2BLD0"/>
<dbReference type="PANTHER" id="PTHR30352">
    <property type="entry name" value="PYRUVATE FORMATE-LYASE-ACTIVATING ENZYME"/>
    <property type="match status" value="1"/>
</dbReference>
<keyword evidence="5 6" id="KW-0411">Iron-sulfur</keyword>
<dbReference type="Gene3D" id="3.20.20.70">
    <property type="entry name" value="Aldolase class I"/>
    <property type="match status" value="1"/>
</dbReference>
<dbReference type="InterPro" id="IPR058240">
    <property type="entry name" value="rSAM_sf"/>
</dbReference>
<keyword evidence="4 6" id="KW-0408">Iron</keyword>
<evidence type="ECO:0000313" key="9">
    <source>
        <dbReference type="Proteomes" id="UP000257323"/>
    </source>
</evidence>
<dbReference type="SFLD" id="SFLDS00029">
    <property type="entry name" value="Radical_SAM"/>
    <property type="match status" value="1"/>
</dbReference>
<feature type="binding site" evidence="6">
    <location>
        <position position="91"/>
    </location>
    <ligand>
        <name>[4Fe-4S] cluster</name>
        <dbReference type="ChEBI" id="CHEBI:49883"/>
        <note>4Fe-4S-S-AdoMet</note>
    </ligand>
</feature>
<dbReference type="GO" id="GO:0051539">
    <property type="term" value="F:4 iron, 4 sulfur cluster binding"/>
    <property type="evidence" value="ECO:0007669"/>
    <property type="project" value="UniProtKB-KW"/>
</dbReference>
<dbReference type="GO" id="GO:0016829">
    <property type="term" value="F:lyase activity"/>
    <property type="evidence" value="ECO:0007669"/>
    <property type="project" value="UniProtKB-KW"/>
</dbReference>
<dbReference type="PIRSF" id="PIRSF004869">
    <property type="entry name" value="PflX_prd"/>
    <property type="match status" value="1"/>
</dbReference>
<dbReference type="InterPro" id="IPR013785">
    <property type="entry name" value="Aldolase_TIM"/>
</dbReference>
<dbReference type="InterPro" id="IPR007197">
    <property type="entry name" value="rSAM"/>
</dbReference>
<gene>
    <name evidence="8" type="ORF">OP8BY_0152</name>
</gene>
<dbReference type="CDD" id="cd01335">
    <property type="entry name" value="Radical_SAM"/>
    <property type="match status" value="1"/>
</dbReference>
<protein>
    <submittedName>
        <fullName evidence="8">Radical SAM, Pyruvate-formate lyase-activating enzyme like</fullName>
    </submittedName>
</protein>
<keyword evidence="8" id="KW-0456">Lyase</keyword>
<dbReference type="NCBIfam" id="TIGR04337">
    <property type="entry name" value="AmmeMemoSam_rS"/>
    <property type="match status" value="1"/>
</dbReference>
<feature type="binding site" evidence="6">
    <location>
        <position position="88"/>
    </location>
    <ligand>
        <name>[4Fe-4S] cluster</name>
        <dbReference type="ChEBI" id="CHEBI:49883"/>
        <note>4Fe-4S-S-AdoMet</note>
    </ligand>
</feature>
<dbReference type="PANTHER" id="PTHR30352:SF5">
    <property type="entry name" value="PYRUVATE FORMATE-LYASE 1-ACTIVATING ENZYME"/>
    <property type="match status" value="1"/>
</dbReference>
<dbReference type="Proteomes" id="UP000257323">
    <property type="component" value="Unassembled WGS sequence"/>
</dbReference>
<dbReference type="InterPro" id="IPR034457">
    <property type="entry name" value="Organic_radical-activating"/>
</dbReference>
<dbReference type="SFLD" id="SFLDG01101">
    <property type="entry name" value="Uncharacterised_Radical_SAM_Su"/>
    <property type="match status" value="1"/>
</dbReference>
<evidence type="ECO:0000259" key="7">
    <source>
        <dbReference type="PROSITE" id="PS51918"/>
    </source>
</evidence>
<evidence type="ECO:0000256" key="6">
    <source>
        <dbReference type="PIRSR" id="PIRSR004869-50"/>
    </source>
</evidence>
<keyword evidence="3 6" id="KW-0479">Metal-binding</keyword>
<dbReference type="SMART" id="SM00729">
    <property type="entry name" value="Elp3"/>
    <property type="match status" value="1"/>
</dbReference>
<sequence>MPRREAMLYVRQDGNRVACRLCAHRCLLGEGQFGLCGVRQNLDGVLYTHVYEEAIAAHIDPIEKKPLYHFLPGSKSLSIATIGCNFRCPFCQNWEISQTRLSDGKSGIQSRHLPVKEVVRQALLSDCESISYTYTEPTIFFEYAYETARLAKESGLKNNFVTNGYMTAEALEEIKPYLDAANVDLKFFRDESYQKMCKARLQPVLDSIQKMRELGIWVEVTTLVIPELNDSEEELRGIARFLAGVDRDIPWHLSRFHPDYKYLKSVNTPLATLKRAREIGQAEGLRYVYLGNVWGEGEDTHCPQCGTAVIRREGLWVKSNLLEDGHCPKCGQTIAGIFTRSLPFRF</sequence>
<proteinExistence type="predicted"/>
<dbReference type="SUPFAM" id="SSF102114">
    <property type="entry name" value="Radical SAM enzymes"/>
    <property type="match status" value="1"/>
</dbReference>
<feature type="domain" description="Radical SAM core" evidence="7">
    <location>
        <begin position="69"/>
        <end position="296"/>
    </location>
</feature>
<evidence type="ECO:0000256" key="4">
    <source>
        <dbReference type="ARBA" id="ARBA00023004"/>
    </source>
</evidence>
<dbReference type="PROSITE" id="PS51918">
    <property type="entry name" value="RADICAL_SAM"/>
    <property type="match status" value="1"/>
</dbReference>
<evidence type="ECO:0000313" key="8">
    <source>
        <dbReference type="EMBL" id="RFT15504.1"/>
    </source>
</evidence>
<evidence type="ECO:0000256" key="5">
    <source>
        <dbReference type="ARBA" id="ARBA00023014"/>
    </source>
</evidence>
<keyword evidence="8" id="KW-0670">Pyruvate</keyword>
<comment type="caution">
    <text evidence="8">The sequence shown here is derived from an EMBL/GenBank/DDBJ whole genome shotgun (WGS) entry which is preliminary data.</text>
</comment>
<organism evidence="8 9">
    <name type="scientific">Candidatus Saccharicenans subterraneus</name>
    <dbReference type="NCBI Taxonomy" id="2508984"/>
    <lineage>
        <taxon>Bacteria</taxon>
        <taxon>Candidatus Aminicenantota</taxon>
        <taxon>Candidatus Aminicenantia</taxon>
        <taxon>Candidatus Aminicenantales</taxon>
        <taxon>Candidatus Saccharicenantaceae</taxon>
        <taxon>Candidatus Saccharicenans</taxon>
    </lineage>
</organism>
<dbReference type="Pfam" id="PF04055">
    <property type="entry name" value="Radical_SAM"/>
    <property type="match status" value="1"/>
</dbReference>
<dbReference type="EMBL" id="QUAH01000008">
    <property type="protein sequence ID" value="RFT15504.1"/>
    <property type="molecule type" value="Genomic_DNA"/>
</dbReference>
<reference evidence="8 9" key="1">
    <citation type="submission" date="2018-08" db="EMBL/GenBank/DDBJ databases">
        <title>Genome analysis of the thermophilic bacterium of the candidate phylum Aminicenantes from deep subsurface aquifer revealed its physiology and ecological role.</title>
        <authorList>
            <person name="Kadnikov V.V."/>
            <person name="Mardanov A.V."/>
            <person name="Beletsky A.V."/>
            <person name="Karnachuk O.V."/>
            <person name="Ravin N.V."/>
        </authorList>
    </citation>
    <scope>NUCLEOTIDE SEQUENCE [LARGE SCALE GENOMIC DNA]</scope>
    <source>
        <strain evidence="8">BY38</strain>
    </source>
</reference>
<evidence type="ECO:0000256" key="1">
    <source>
        <dbReference type="ARBA" id="ARBA00022485"/>
    </source>
</evidence>
<name>A0A3E2BLD0_9BACT</name>
<evidence type="ECO:0000256" key="2">
    <source>
        <dbReference type="ARBA" id="ARBA00022691"/>
    </source>
</evidence>
<evidence type="ECO:0000256" key="3">
    <source>
        <dbReference type="ARBA" id="ARBA00022723"/>
    </source>
</evidence>
<feature type="binding site" evidence="6">
    <location>
        <position position="84"/>
    </location>
    <ligand>
        <name>[4Fe-4S] cluster</name>
        <dbReference type="ChEBI" id="CHEBI:49883"/>
        <note>4Fe-4S-S-AdoMet</note>
    </ligand>
</feature>
<keyword evidence="2 6" id="KW-0949">S-adenosyl-L-methionine</keyword>
<dbReference type="GO" id="GO:0046872">
    <property type="term" value="F:metal ion binding"/>
    <property type="evidence" value="ECO:0007669"/>
    <property type="project" value="UniProtKB-KW"/>
</dbReference>